<dbReference type="EMBL" id="CABFOC020000082">
    <property type="protein sequence ID" value="CAH0058589.1"/>
    <property type="molecule type" value="Genomic_DNA"/>
</dbReference>
<feature type="transmembrane region" description="Helical" evidence="6">
    <location>
        <begin position="149"/>
        <end position="170"/>
    </location>
</feature>
<accession>A0A9N9ZP47</accession>
<feature type="transmembrane region" description="Helical" evidence="6">
    <location>
        <begin position="228"/>
        <end position="253"/>
    </location>
</feature>
<comment type="subcellular location">
    <subcellularLocation>
        <location evidence="1">Membrane</location>
        <topology evidence="1">Multi-pass membrane protein</topology>
    </subcellularLocation>
</comment>
<keyword evidence="8" id="KW-1185">Reference proteome</keyword>
<dbReference type="OrthoDB" id="3639251at2759"/>
<evidence type="ECO:0000256" key="5">
    <source>
        <dbReference type="ARBA" id="ARBA00023136"/>
    </source>
</evidence>
<dbReference type="Pfam" id="PF07690">
    <property type="entry name" value="MFS_1"/>
    <property type="match status" value="1"/>
</dbReference>
<evidence type="ECO:0000256" key="4">
    <source>
        <dbReference type="ARBA" id="ARBA00022989"/>
    </source>
</evidence>
<feature type="transmembrane region" description="Helical" evidence="6">
    <location>
        <begin position="397"/>
        <end position="418"/>
    </location>
</feature>
<feature type="transmembrane region" description="Helical" evidence="6">
    <location>
        <begin position="182"/>
        <end position="203"/>
    </location>
</feature>
<keyword evidence="3 6" id="KW-0812">Transmembrane</keyword>
<dbReference type="PANTHER" id="PTHR43791">
    <property type="entry name" value="PERMEASE-RELATED"/>
    <property type="match status" value="1"/>
</dbReference>
<protein>
    <recommendedName>
        <fullName evidence="9">Major facilitator superfamily (MFS) profile domain-containing protein</fullName>
    </recommendedName>
</protein>
<dbReference type="Gene3D" id="1.20.1250.20">
    <property type="entry name" value="MFS general substrate transporter like domains"/>
    <property type="match status" value="2"/>
</dbReference>
<dbReference type="PANTHER" id="PTHR43791:SF3">
    <property type="entry name" value="MAJOR FACILITATOR SUPERFAMILY (MFS) PROFILE DOMAIN-CONTAINING PROTEIN"/>
    <property type="match status" value="1"/>
</dbReference>
<dbReference type="SUPFAM" id="SSF103473">
    <property type="entry name" value="MFS general substrate transporter"/>
    <property type="match status" value="1"/>
</dbReference>
<dbReference type="InterPro" id="IPR011701">
    <property type="entry name" value="MFS"/>
</dbReference>
<feature type="transmembrane region" description="Helical" evidence="6">
    <location>
        <begin position="342"/>
        <end position="361"/>
    </location>
</feature>
<reference evidence="8" key="1">
    <citation type="submission" date="2019-06" db="EMBL/GenBank/DDBJ databases">
        <authorList>
            <person name="Broberg M."/>
        </authorList>
    </citation>
    <scope>NUCLEOTIDE SEQUENCE [LARGE SCALE GENOMIC DNA]</scope>
</reference>
<dbReference type="GO" id="GO:0022857">
    <property type="term" value="F:transmembrane transporter activity"/>
    <property type="evidence" value="ECO:0007669"/>
    <property type="project" value="InterPro"/>
</dbReference>
<keyword evidence="2" id="KW-0813">Transport</keyword>
<proteinExistence type="predicted"/>
<feature type="transmembrane region" description="Helical" evidence="6">
    <location>
        <begin position="306"/>
        <end position="330"/>
    </location>
</feature>
<dbReference type="GO" id="GO:0016020">
    <property type="term" value="C:membrane"/>
    <property type="evidence" value="ECO:0007669"/>
    <property type="project" value="UniProtKB-SubCell"/>
</dbReference>
<sequence>IHRDTVGEKNELDIIDSSHVEASVKAEDGAYSDPLSDAEKKKIIRRVDMRLLPILGVMYSISLIDRINLGLALVSGMQEGLELAVGSRYTIIVMVFFVAYMYYIRDTKQSYFTEGWARKLVVLLRFLVWKQSDWHGLYPSLGTMALCRAILGMFEAGFLPGCTYLITCWYTRYEVGKRMSGFWILSVIASGFSGILAYVLSLLKGRHGLNGWRCTDIQEPLLLPEGFLGHQLTCLVGIFIVEGAITCGVCLLGRLIIVDFPSRADDFLSPEEKEFAMRRINQDRGDAEEDKVELRTVLHHLKDWKLYGWAFNLMASTLPGYAYAYFLPIILRDGMGFSTTKAQLLTAPPNIFAAVVTYISGWISDKYKVRGPVIAVHQAITAIGMLVTAYGKAPAARYFGTFLGIGFFQYGIPGVLTFQANNITSHSKRAVSAATCMMGGGVGGIIAGVAFMAGESPHYTTGVWTAFALSMGSIAVIIITDLHLWRCNKAVRAGKAVNEGMEGWMYTL</sequence>
<evidence type="ECO:0000256" key="1">
    <source>
        <dbReference type="ARBA" id="ARBA00004141"/>
    </source>
</evidence>
<keyword evidence="4 6" id="KW-1133">Transmembrane helix</keyword>
<feature type="non-terminal residue" evidence="7">
    <location>
        <position position="1"/>
    </location>
</feature>
<dbReference type="InterPro" id="IPR036259">
    <property type="entry name" value="MFS_trans_sf"/>
</dbReference>
<organism evidence="7 8">
    <name type="scientific">Clonostachys solani</name>
    <dbReference type="NCBI Taxonomy" id="160281"/>
    <lineage>
        <taxon>Eukaryota</taxon>
        <taxon>Fungi</taxon>
        <taxon>Dikarya</taxon>
        <taxon>Ascomycota</taxon>
        <taxon>Pezizomycotina</taxon>
        <taxon>Sordariomycetes</taxon>
        <taxon>Hypocreomycetidae</taxon>
        <taxon>Hypocreales</taxon>
        <taxon>Bionectriaceae</taxon>
        <taxon>Clonostachys</taxon>
    </lineage>
</organism>
<evidence type="ECO:0000313" key="7">
    <source>
        <dbReference type="EMBL" id="CAH0058589.1"/>
    </source>
</evidence>
<dbReference type="AlphaFoldDB" id="A0A9N9ZP47"/>
<feature type="transmembrane region" description="Helical" evidence="6">
    <location>
        <begin position="463"/>
        <end position="485"/>
    </location>
</feature>
<evidence type="ECO:0000256" key="3">
    <source>
        <dbReference type="ARBA" id="ARBA00022692"/>
    </source>
</evidence>
<evidence type="ECO:0000256" key="2">
    <source>
        <dbReference type="ARBA" id="ARBA00022448"/>
    </source>
</evidence>
<comment type="caution">
    <text evidence="7">The sequence shown here is derived from an EMBL/GenBank/DDBJ whole genome shotgun (WGS) entry which is preliminary data.</text>
</comment>
<reference evidence="7 8" key="2">
    <citation type="submission" date="2021-10" db="EMBL/GenBank/DDBJ databases">
        <authorList>
            <person name="Piombo E."/>
        </authorList>
    </citation>
    <scope>NUCLEOTIDE SEQUENCE [LARGE SCALE GENOMIC DNA]</scope>
</reference>
<name>A0A9N9ZP47_9HYPO</name>
<evidence type="ECO:0000313" key="8">
    <source>
        <dbReference type="Proteomes" id="UP000775872"/>
    </source>
</evidence>
<dbReference type="Proteomes" id="UP000775872">
    <property type="component" value="Unassembled WGS sequence"/>
</dbReference>
<gene>
    <name evidence="7" type="ORF">CSOL1703_00009073</name>
</gene>
<feature type="transmembrane region" description="Helical" evidence="6">
    <location>
        <begin position="51"/>
        <end position="74"/>
    </location>
</feature>
<feature type="transmembrane region" description="Helical" evidence="6">
    <location>
        <begin position="430"/>
        <end position="451"/>
    </location>
</feature>
<feature type="transmembrane region" description="Helical" evidence="6">
    <location>
        <begin position="86"/>
        <end position="104"/>
    </location>
</feature>
<dbReference type="FunFam" id="1.20.1250.20:FF:000013">
    <property type="entry name" value="MFS general substrate transporter"/>
    <property type="match status" value="1"/>
</dbReference>
<evidence type="ECO:0000256" key="6">
    <source>
        <dbReference type="SAM" id="Phobius"/>
    </source>
</evidence>
<evidence type="ECO:0008006" key="9">
    <source>
        <dbReference type="Google" id="ProtNLM"/>
    </source>
</evidence>
<keyword evidence="5 6" id="KW-0472">Membrane</keyword>